<evidence type="ECO:0000256" key="6">
    <source>
        <dbReference type="ARBA" id="ARBA00023136"/>
    </source>
</evidence>
<feature type="transmembrane region" description="Helical" evidence="7">
    <location>
        <begin position="104"/>
        <end position="128"/>
    </location>
</feature>
<gene>
    <name evidence="9" type="ORF">LH29_14285</name>
</gene>
<feature type="transmembrane region" description="Helical" evidence="7">
    <location>
        <begin position="332"/>
        <end position="354"/>
    </location>
</feature>
<evidence type="ECO:0000256" key="3">
    <source>
        <dbReference type="ARBA" id="ARBA00022519"/>
    </source>
</evidence>
<evidence type="ECO:0000259" key="8">
    <source>
        <dbReference type="Pfam" id="PF06808"/>
    </source>
</evidence>
<feature type="transmembrane region" description="Helical" evidence="7">
    <location>
        <begin position="140"/>
        <end position="167"/>
    </location>
</feature>
<evidence type="ECO:0000313" key="9">
    <source>
        <dbReference type="EMBL" id="KJF43398.1"/>
    </source>
</evidence>
<evidence type="ECO:0000256" key="7">
    <source>
        <dbReference type="SAM" id="Phobius"/>
    </source>
</evidence>
<dbReference type="RefSeq" id="WP_045030707.1">
    <property type="nucleotide sequence ID" value="NZ_JRHC01000003.1"/>
</dbReference>
<dbReference type="EMBL" id="JRHC01000003">
    <property type="protein sequence ID" value="KJF43398.1"/>
    <property type="molecule type" value="Genomic_DNA"/>
</dbReference>
<organism evidence="9 10">
    <name type="scientific">Draconibacterium sediminis</name>
    <dbReference type="NCBI Taxonomy" id="1544798"/>
    <lineage>
        <taxon>Bacteria</taxon>
        <taxon>Pseudomonadati</taxon>
        <taxon>Bacteroidota</taxon>
        <taxon>Bacteroidia</taxon>
        <taxon>Marinilabiliales</taxon>
        <taxon>Prolixibacteraceae</taxon>
        <taxon>Draconibacterium</taxon>
    </lineage>
</organism>
<evidence type="ECO:0000256" key="4">
    <source>
        <dbReference type="ARBA" id="ARBA00022692"/>
    </source>
</evidence>
<comment type="caution">
    <text evidence="9">The sequence shown here is derived from an EMBL/GenBank/DDBJ whole genome shotgun (WGS) entry which is preliminary data.</text>
</comment>
<dbReference type="Proteomes" id="UP000032544">
    <property type="component" value="Unassembled WGS sequence"/>
</dbReference>
<evidence type="ECO:0000256" key="5">
    <source>
        <dbReference type="ARBA" id="ARBA00022989"/>
    </source>
</evidence>
<feature type="transmembrane region" description="Helical" evidence="7">
    <location>
        <begin position="59"/>
        <end position="84"/>
    </location>
</feature>
<feature type="transmembrane region" description="Helical" evidence="7">
    <location>
        <begin position="419"/>
        <end position="441"/>
    </location>
</feature>
<dbReference type="InterPro" id="IPR004681">
    <property type="entry name" value="TRAP_DctM"/>
</dbReference>
<dbReference type="PATRIC" id="fig|1544798.3.peg.3019"/>
<reference evidence="9 10" key="1">
    <citation type="submission" date="2014-09" db="EMBL/GenBank/DDBJ databases">
        <title>Draft Genome Sequence of Draconibacterium sp. JN14CK-3.</title>
        <authorList>
            <person name="Dong C."/>
            <person name="Lai Q."/>
            <person name="Shao Z."/>
        </authorList>
    </citation>
    <scope>NUCLEOTIDE SEQUENCE [LARGE SCALE GENOMIC DNA]</scope>
    <source>
        <strain evidence="9 10">JN14CK-3</strain>
    </source>
</reference>
<dbReference type="PANTHER" id="PTHR33362:SF2">
    <property type="entry name" value="TRAP TRANSPORTER LARGE PERMEASE PROTEIN"/>
    <property type="match status" value="1"/>
</dbReference>
<dbReference type="AlphaFoldDB" id="A0A0D8JC78"/>
<evidence type="ECO:0000313" key="10">
    <source>
        <dbReference type="Proteomes" id="UP000032544"/>
    </source>
</evidence>
<feature type="transmembrane region" description="Helical" evidence="7">
    <location>
        <begin position="173"/>
        <end position="201"/>
    </location>
</feature>
<proteinExistence type="predicted"/>
<keyword evidence="10" id="KW-1185">Reference proteome</keyword>
<evidence type="ECO:0000256" key="2">
    <source>
        <dbReference type="ARBA" id="ARBA00022475"/>
    </source>
</evidence>
<dbReference type="InterPro" id="IPR010656">
    <property type="entry name" value="DctM"/>
</dbReference>
<comment type="subcellular location">
    <subcellularLocation>
        <location evidence="1">Cell inner membrane</location>
        <topology evidence="1">Multi-pass membrane protein</topology>
    </subcellularLocation>
</comment>
<dbReference type="STRING" id="1544798.LH29_14285"/>
<feature type="transmembrane region" description="Helical" evidence="7">
    <location>
        <begin position="374"/>
        <end position="391"/>
    </location>
</feature>
<feature type="transmembrane region" description="Helical" evidence="7">
    <location>
        <begin position="213"/>
        <end position="231"/>
    </location>
</feature>
<keyword evidence="3" id="KW-0997">Cell inner membrane</keyword>
<keyword evidence="5 7" id="KW-1133">Transmembrane helix</keyword>
<dbReference type="GO" id="GO:0005886">
    <property type="term" value="C:plasma membrane"/>
    <property type="evidence" value="ECO:0007669"/>
    <property type="project" value="UniProtKB-SubCell"/>
</dbReference>
<keyword evidence="4 7" id="KW-0812">Transmembrane</keyword>
<keyword evidence="6 7" id="KW-0472">Membrane</keyword>
<keyword evidence="2" id="KW-1003">Cell membrane</keyword>
<protein>
    <submittedName>
        <fullName evidence="9">Membrane protein</fullName>
    </submittedName>
</protein>
<sequence>MEFLGVIVLVVSFIILLVIGVPIAISIGISGILTMLVTIMPLPAATTFAQRMATGLDSFALLAIPFFILAGNIMNKGGIAIRLIDFARVLVGRWPAGLAFVNVFANMLFGAISGSAAASASAIGSIMMPEMNKEGYDKNFSAAVNITSATTGLSIPPSNILIVYSLASGGVSITALFLAGYAPGILTGLAIMAVAMGMFSYKHFGFKGMVRNLGKFFAVIASLALVIVGLFKVNSAFSAGVATAIYGGIGVLFLGGIGYYGSRHKKGALNALKTLWRAFPSLMMLVIVIGGIVAGFFTATEASAVAVLYALVLAFIYRELSWKDLPAVILHSVKTTAFVLLLVATCIGLSWIMAYENIPQNVSEALLALSDNKFVILLIINLILLFVGVFMDMTPAVLIFTPIFLPIVSNLGLEPVHFGIIMVLNLSVGLGTPPVGSLLFIGCSVSQVKIETVIKPLIPMFIAMIVCLLLVTYIPEISMWLPQSLGF</sequence>
<dbReference type="PANTHER" id="PTHR33362">
    <property type="entry name" value="SIALIC ACID TRAP TRANSPORTER PERMEASE PROTEIN SIAT-RELATED"/>
    <property type="match status" value="1"/>
</dbReference>
<dbReference type="OrthoDB" id="9785600at2"/>
<feature type="transmembrane region" description="Helical" evidence="7">
    <location>
        <begin position="274"/>
        <end position="296"/>
    </location>
</feature>
<feature type="transmembrane region" description="Helical" evidence="7">
    <location>
        <begin position="6"/>
        <end position="39"/>
    </location>
</feature>
<dbReference type="GO" id="GO:0022857">
    <property type="term" value="F:transmembrane transporter activity"/>
    <property type="evidence" value="ECO:0007669"/>
    <property type="project" value="TreeGrafter"/>
</dbReference>
<feature type="transmembrane region" description="Helical" evidence="7">
    <location>
        <begin position="302"/>
        <end position="320"/>
    </location>
</feature>
<dbReference type="Pfam" id="PF06808">
    <property type="entry name" value="DctM"/>
    <property type="match status" value="1"/>
</dbReference>
<evidence type="ECO:0000256" key="1">
    <source>
        <dbReference type="ARBA" id="ARBA00004429"/>
    </source>
</evidence>
<feature type="transmembrane region" description="Helical" evidence="7">
    <location>
        <begin position="453"/>
        <end position="474"/>
    </location>
</feature>
<accession>A0A0D8JC78</accession>
<feature type="transmembrane region" description="Helical" evidence="7">
    <location>
        <begin position="237"/>
        <end position="262"/>
    </location>
</feature>
<feature type="domain" description="TRAP C4-dicarboxylate transport system permease DctM subunit" evidence="8">
    <location>
        <begin position="10"/>
        <end position="477"/>
    </location>
</feature>
<name>A0A0D8JC78_9BACT</name>